<gene>
    <name evidence="1" type="ORF">Amon02_000589700</name>
</gene>
<sequence>MESANTNKVQPPDQQTLSPPSMTTSTPTPTSLSTSTSTSTSTTTASASTTATTATSTLVTSDSTSINTDTTDNDTNTSNPPKALNMPASFDPSIVQRLTPTKNLLAISSHVVHGNVGNDAIQFPLNLRHWNVDCIYTTNLSNHPGYRQFKGTKADADLVSILYTGLNDLNLHYDAAIVGYTASKENTAAVYEILKTFHDSGRRTRWIGEFGDSKPV</sequence>
<accession>A0ACB5T994</accession>
<dbReference type="EMBL" id="BSXS01004454">
    <property type="protein sequence ID" value="GME83015.1"/>
    <property type="molecule type" value="Genomic_DNA"/>
</dbReference>
<proteinExistence type="predicted"/>
<reference evidence="1" key="1">
    <citation type="submission" date="2023-04" db="EMBL/GenBank/DDBJ databases">
        <title>Ambrosiozyma monospora NBRC 10751.</title>
        <authorList>
            <person name="Ichikawa N."/>
            <person name="Sato H."/>
            <person name="Tonouchi N."/>
        </authorList>
    </citation>
    <scope>NUCLEOTIDE SEQUENCE</scope>
    <source>
        <strain evidence="1">NBRC 10751</strain>
    </source>
</reference>
<protein>
    <submittedName>
        <fullName evidence="1">Unnamed protein product</fullName>
    </submittedName>
</protein>
<dbReference type="Proteomes" id="UP001165064">
    <property type="component" value="Unassembled WGS sequence"/>
</dbReference>
<keyword evidence="2" id="KW-1185">Reference proteome</keyword>
<organism evidence="1 2">
    <name type="scientific">Ambrosiozyma monospora</name>
    <name type="common">Yeast</name>
    <name type="synonym">Endomycopsis monosporus</name>
    <dbReference type="NCBI Taxonomy" id="43982"/>
    <lineage>
        <taxon>Eukaryota</taxon>
        <taxon>Fungi</taxon>
        <taxon>Dikarya</taxon>
        <taxon>Ascomycota</taxon>
        <taxon>Saccharomycotina</taxon>
        <taxon>Pichiomycetes</taxon>
        <taxon>Pichiales</taxon>
        <taxon>Pichiaceae</taxon>
        <taxon>Ambrosiozyma</taxon>
    </lineage>
</organism>
<comment type="caution">
    <text evidence="1">The sequence shown here is derived from an EMBL/GenBank/DDBJ whole genome shotgun (WGS) entry which is preliminary data.</text>
</comment>
<evidence type="ECO:0000313" key="2">
    <source>
        <dbReference type="Proteomes" id="UP001165064"/>
    </source>
</evidence>
<name>A0ACB5T994_AMBMO</name>
<evidence type="ECO:0000313" key="1">
    <source>
        <dbReference type="EMBL" id="GME83015.1"/>
    </source>
</evidence>